<dbReference type="OrthoDB" id="913615at2759"/>
<name>A0A5N5EW19_9ROSA</name>
<protein>
    <recommendedName>
        <fullName evidence="7">CCHC-type domain-containing protein</fullName>
    </recommendedName>
</protein>
<evidence type="ECO:0000313" key="6">
    <source>
        <dbReference type="Proteomes" id="UP000327157"/>
    </source>
</evidence>
<feature type="region of interest" description="Disordered" evidence="2">
    <location>
        <begin position="146"/>
        <end position="181"/>
    </location>
</feature>
<dbReference type="Pfam" id="PF00078">
    <property type="entry name" value="RVT_1"/>
    <property type="match status" value="1"/>
</dbReference>
<accession>A0A5N5EW19</accession>
<dbReference type="Proteomes" id="UP000327157">
    <property type="component" value="Chromosome 7"/>
</dbReference>
<reference evidence="5 6" key="1">
    <citation type="submission" date="2019-09" db="EMBL/GenBank/DDBJ databases">
        <authorList>
            <person name="Ou C."/>
        </authorList>
    </citation>
    <scope>NUCLEOTIDE SEQUENCE [LARGE SCALE GENOMIC DNA]</scope>
    <source>
        <strain evidence="5">S2</strain>
        <tissue evidence="5">Leaf</tissue>
    </source>
</reference>
<evidence type="ECO:0000313" key="5">
    <source>
        <dbReference type="EMBL" id="KAB2595159.1"/>
    </source>
</evidence>
<evidence type="ECO:0000256" key="1">
    <source>
        <dbReference type="PROSITE-ProRule" id="PRU00047"/>
    </source>
</evidence>
<reference evidence="6" key="2">
    <citation type="submission" date="2019-10" db="EMBL/GenBank/DDBJ databases">
        <title>A de novo genome assembly of a pear dwarfing rootstock.</title>
        <authorList>
            <person name="Wang F."/>
            <person name="Wang J."/>
            <person name="Li S."/>
            <person name="Zhang Y."/>
            <person name="Fang M."/>
            <person name="Ma L."/>
            <person name="Zhao Y."/>
            <person name="Jiang S."/>
        </authorList>
    </citation>
    <scope>NUCLEOTIDE SEQUENCE [LARGE SCALE GENOMIC DNA]</scope>
</reference>
<sequence>MKKVFSVKKWPPELALKEIELENVPFWVQIRGIPLGLASLDNIQRITKEAGKFLALEDPGQAHTEKPLFRGCWIRRDLNRDTWVEFRYERLQDFCYQCGRIGHINTKCNFKMSVRDVVAPARVVCLEIGERRQAGAVCGFGLSPAQNQGNKRVSTSQGQDITQANDSGEASATQGQGQKKWRRMMRVDGEDFPSSPDANEEMSAQAAASVWGVKRGVDSQGMMLSQAPQKKFKGPGTEENSQGRLAELWMSMSFKEGCLMICGEDFNEYIWDHEKSGKVKLLYNRPRFLEEFMSSSQLLDLGFHGLAFTWRANSNMDGPKGRKMFRFEAFWAKDEECKDLVRNCWECRHQGNYVHKWGRQLVEHHFASVFSSEGDRNWGSLLDCINPMISNDMNEALTAPITDDEIIEAALKIGGLKAPSPDGFQGIFLSNLLGDSLIQDSTSTGTLNETHIVLIPKVPSLEHVTQFRPISLCNYSYKILSKILVNRLKILLPTIISPSQNAFVAVMEKMGFCSRWRSLIRGCVSSVKFDVLLNGQAGSTFAPSRGLRQGDPLSPYLFILGRLDGVKIGVSGPVISHLFFADDTLLFLRADEKNCRNLSNLLTRFCVALGQKVNLMKSSVFFGANIPNAIAAHLGNTLGMAVVSNPGTYLGVPAIWGRTKKHGLAYVKGRIMEKMQGWKQSTLSQVRKEVLIKAVVQAIPAYPMSIFKFPTVVCHELDDLVSGF</sequence>
<evidence type="ECO:0008006" key="7">
    <source>
        <dbReference type="Google" id="ProtNLM"/>
    </source>
</evidence>
<gene>
    <name evidence="5" type="ORF">D8674_030609</name>
</gene>
<reference evidence="5 6" key="3">
    <citation type="submission" date="2019-11" db="EMBL/GenBank/DDBJ databases">
        <title>A de novo genome assembly of a pear dwarfing rootstock.</title>
        <authorList>
            <person name="Wang F."/>
            <person name="Wang J."/>
            <person name="Li S."/>
            <person name="Zhang Y."/>
            <person name="Fang M."/>
            <person name="Ma L."/>
            <person name="Zhao Y."/>
            <person name="Jiang S."/>
        </authorList>
    </citation>
    <scope>NUCLEOTIDE SEQUENCE [LARGE SCALE GENOMIC DNA]</scope>
    <source>
        <strain evidence="5">S2</strain>
        <tissue evidence="5">Leaf</tissue>
    </source>
</reference>
<evidence type="ECO:0000259" key="4">
    <source>
        <dbReference type="PROSITE" id="PS50878"/>
    </source>
</evidence>
<keyword evidence="6" id="KW-1185">Reference proteome</keyword>
<dbReference type="Pfam" id="PF14392">
    <property type="entry name" value="zf-CCHC_4"/>
    <property type="match status" value="1"/>
</dbReference>
<dbReference type="InterPro" id="IPR043502">
    <property type="entry name" value="DNA/RNA_pol_sf"/>
</dbReference>
<organism evidence="5 6">
    <name type="scientific">Pyrus ussuriensis x Pyrus communis</name>
    <dbReference type="NCBI Taxonomy" id="2448454"/>
    <lineage>
        <taxon>Eukaryota</taxon>
        <taxon>Viridiplantae</taxon>
        <taxon>Streptophyta</taxon>
        <taxon>Embryophyta</taxon>
        <taxon>Tracheophyta</taxon>
        <taxon>Spermatophyta</taxon>
        <taxon>Magnoliopsida</taxon>
        <taxon>eudicotyledons</taxon>
        <taxon>Gunneridae</taxon>
        <taxon>Pentapetalae</taxon>
        <taxon>rosids</taxon>
        <taxon>fabids</taxon>
        <taxon>Rosales</taxon>
        <taxon>Rosaceae</taxon>
        <taxon>Amygdaloideae</taxon>
        <taxon>Maleae</taxon>
        <taxon>Pyrus</taxon>
    </lineage>
</organism>
<dbReference type="AlphaFoldDB" id="A0A5N5EW19"/>
<dbReference type="PROSITE" id="PS50158">
    <property type="entry name" value="ZF_CCHC"/>
    <property type="match status" value="1"/>
</dbReference>
<proteinExistence type="predicted"/>
<dbReference type="PROSITE" id="PS50878">
    <property type="entry name" value="RT_POL"/>
    <property type="match status" value="1"/>
</dbReference>
<keyword evidence="1" id="KW-0862">Zinc</keyword>
<dbReference type="InterPro" id="IPR052343">
    <property type="entry name" value="Retrotransposon-Effector_Assoc"/>
</dbReference>
<dbReference type="InterPro" id="IPR001878">
    <property type="entry name" value="Znf_CCHC"/>
</dbReference>
<keyword evidence="1" id="KW-0479">Metal-binding</keyword>
<keyword evidence="1" id="KW-0863">Zinc-finger</keyword>
<dbReference type="InterPro" id="IPR000477">
    <property type="entry name" value="RT_dom"/>
</dbReference>
<dbReference type="EMBL" id="SMOL01000781">
    <property type="protein sequence ID" value="KAB2595159.1"/>
    <property type="molecule type" value="Genomic_DNA"/>
</dbReference>
<evidence type="ECO:0000256" key="2">
    <source>
        <dbReference type="SAM" id="MobiDB-lite"/>
    </source>
</evidence>
<dbReference type="PANTHER" id="PTHR46890">
    <property type="entry name" value="NON-LTR RETROLELEMENT REVERSE TRANSCRIPTASE-LIKE PROTEIN-RELATED"/>
    <property type="match status" value="1"/>
</dbReference>
<feature type="domain" description="CCHC-type" evidence="3">
    <location>
        <begin position="95"/>
        <end position="108"/>
    </location>
</feature>
<feature type="domain" description="Reverse transcriptase" evidence="4">
    <location>
        <begin position="436"/>
        <end position="654"/>
    </location>
</feature>
<dbReference type="PANTHER" id="PTHR46890:SF48">
    <property type="entry name" value="RNA-DIRECTED DNA POLYMERASE"/>
    <property type="match status" value="1"/>
</dbReference>
<dbReference type="CDD" id="cd01650">
    <property type="entry name" value="RT_nLTR_like"/>
    <property type="match status" value="1"/>
</dbReference>
<feature type="compositionally biased region" description="Polar residues" evidence="2">
    <location>
        <begin position="146"/>
        <end position="177"/>
    </location>
</feature>
<evidence type="ECO:0000259" key="3">
    <source>
        <dbReference type="PROSITE" id="PS50158"/>
    </source>
</evidence>
<dbReference type="InterPro" id="IPR025836">
    <property type="entry name" value="Zn_knuckle_CX2CX4HX4C"/>
</dbReference>
<dbReference type="SUPFAM" id="SSF56672">
    <property type="entry name" value="DNA/RNA polymerases"/>
    <property type="match status" value="1"/>
</dbReference>
<dbReference type="GO" id="GO:0003676">
    <property type="term" value="F:nucleic acid binding"/>
    <property type="evidence" value="ECO:0007669"/>
    <property type="project" value="InterPro"/>
</dbReference>
<comment type="caution">
    <text evidence="5">The sequence shown here is derived from an EMBL/GenBank/DDBJ whole genome shotgun (WGS) entry which is preliminary data.</text>
</comment>
<dbReference type="GO" id="GO:0008270">
    <property type="term" value="F:zinc ion binding"/>
    <property type="evidence" value="ECO:0007669"/>
    <property type="project" value="UniProtKB-KW"/>
</dbReference>